<comment type="caution">
    <text evidence="7">The sequence shown here is derived from an EMBL/GenBank/DDBJ whole genome shotgun (WGS) entry which is preliminary data.</text>
</comment>
<protein>
    <recommendedName>
        <fullName evidence="6">SWIM-type domain-containing protein</fullName>
    </recommendedName>
</protein>
<dbReference type="InterPro" id="IPR006564">
    <property type="entry name" value="Znf_PMZ"/>
</dbReference>
<accession>A0A9R1X2B6</accession>
<feature type="region of interest" description="Disordered" evidence="5">
    <location>
        <begin position="233"/>
        <end position="258"/>
    </location>
</feature>
<reference evidence="7 8" key="1">
    <citation type="journal article" date="2017" name="Nat. Commun.">
        <title>Genome assembly with in vitro proximity ligation data and whole-genome triplication in lettuce.</title>
        <authorList>
            <person name="Reyes-Chin-Wo S."/>
            <person name="Wang Z."/>
            <person name="Yang X."/>
            <person name="Kozik A."/>
            <person name="Arikit S."/>
            <person name="Song C."/>
            <person name="Xia L."/>
            <person name="Froenicke L."/>
            <person name="Lavelle D.O."/>
            <person name="Truco M.J."/>
            <person name="Xia R."/>
            <person name="Zhu S."/>
            <person name="Xu C."/>
            <person name="Xu H."/>
            <person name="Xu X."/>
            <person name="Cox K."/>
            <person name="Korf I."/>
            <person name="Meyers B.C."/>
            <person name="Michelmore R.W."/>
        </authorList>
    </citation>
    <scope>NUCLEOTIDE SEQUENCE [LARGE SCALE GENOMIC DNA]</scope>
    <source>
        <strain evidence="8">cv. Salinas</strain>
        <tissue evidence="7">Seedlings</tissue>
    </source>
</reference>
<dbReference type="Proteomes" id="UP000235145">
    <property type="component" value="Unassembled WGS sequence"/>
</dbReference>
<evidence type="ECO:0000256" key="3">
    <source>
        <dbReference type="ARBA" id="ARBA00022833"/>
    </source>
</evidence>
<organism evidence="7 8">
    <name type="scientific">Lactuca sativa</name>
    <name type="common">Garden lettuce</name>
    <dbReference type="NCBI Taxonomy" id="4236"/>
    <lineage>
        <taxon>Eukaryota</taxon>
        <taxon>Viridiplantae</taxon>
        <taxon>Streptophyta</taxon>
        <taxon>Embryophyta</taxon>
        <taxon>Tracheophyta</taxon>
        <taxon>Spermatophyta</taxon>
        <taxon>Magnoliopsida</taxon>
        <taxon>eudicotyledons</taxon>
        <taxon>Gunneridae</taxon>
        <taxon>Pentapetalae</taxon>
        <taxon>asterids</taxon>
        <taxon>campanulids</taxon>
        <taxon>Asterales</taxon>
        <taxon>Asteraceae</taxon>
        <taxon>Cichorioideae</taxon>
        <taxon>Cichorieae</taxon>
        <taxon>Lactucinae</taxon>
        <taxon>Lactuca</taxon>
    </lineage>
</organism>
<name>A0A9R1X2B6_LACSA</name>
<dbReference type="PROSITE" id="PS50966">
    <property type="entry name" value="ZF_SWIM"/>
    <property type="match status" value="1"/>
</dbReference>
<keyword evidence="8" id="KW-1185">Reference proteome</keyword>
<evidence type="ECO:0000256" key="2">
    <source>
        <dbReference type="ARBA" id="ARBA00022771"/>
    </source>
</evidence>
<evidence type="ECO:0000256" key="5">
    <source>
        <dbReference type="SAM" id="MobiDB-lite"/>
    </source>
</evidence>
<keyword evidence="3" id="KW-0862">Zinc</keyword>
<feature type="compositionally biased region" description="Acidic residues" evidence="5">
    <location>
        <begin position="247"/>
        <end position="258"/>
    </location>
</feature>
<dbReference type="InterPro" id="IPR058594">
    <property type="entry name" value="PB1-like_dom_pln"/>
</dbReference>
<dbReference type="PANTHER" id="PTHR31973:SF190">
    <property type="entry name" value="MULE TRANSPOSASE DOMAIN-CONTAINING PROTEIN"/>
    <property type="match status" value="1"/>
</dbReference>
<evidence type="ECO:0000256" key="4">
    <source>
        <dbReference type="PROSITE-ProRule" id="PRU00325"/>
    </source>
</evidence>
<evidence type="ECO:0000259" key="6">
    <source>
        <dbReference type="PROSITE" id="PS50966"/>
    </source>
</evidence>
<dbReference type="SMART" id="SM00575">
    <property type="entry name" value="ZnF_PMZ"/>
    <property type="match status" value="1"/>
</dbReference>
<dbReference type="Pfam" id="PF04434">
    <property type="entry name" value="SWIM"/>
    <property type="match status" value="1"/>
</dbReference>
<sequence length="836" mass="95892">MVLSIWCFREKFVTVEDLGKRYEGYDNYFTLKIHYSGVFTKAPGRKYVDGVVAYVDDVDTDLFSVHELDDMVRELGLIKVYIETGQTRVASYYKSPSKVVIEELELDSVSPEMNRKKPCRREAGSCSRKLDLNKSMNPDYEQSQVLDVDKGHDYSKSILPFIRSQGKQSHVIQEEVVNHEIETQEEVITIDDYEPFIEDYSLYADYDVEFNVQTSFEKQPEVDYLEGMVSDDSGEAFYSESGHGSEDSGDDSDDSEYNVDESNIQFDVDVDMSEFHNVVDVDKHGILNNHSKDEGIHMVDDDLEVITTDDYQFAGFHEDDRKRLLKELTTRRSLYLAKNDKIRIRVKCKGVVSKPSTGVDGGGSSTRSRAKCKGKDVIANKGTCPWAVQISRANENQDWLVKTVQDEHKCLQTRAVKACTSRYVANLIVQQIQSNPKILVKALHEELCKKLEVRMSLQKVPRAKSMAERIISGDYQVHYGFLRDYVLELLNTNPGTTVQIDVYPETSLSITTRNFRRIYVCLGTLKLGFKYGLRDFLGLDGTFMKGPYPRQVLTVVALDSNNGIYLVAYAVGIIPAMEKVFPSAKHRFCLRHIQENMKKQWKGKDLNDQLWECGRATTVNHFNRAMDELKKINEEAHAWVSKIPENTWAKSHFSGRAHTDCLLNNHCEVFNSKLDEGRDKPIITFLEYIREYLMKRLCVVQKEIDKCEGLLTPTATTLFEKIKTDASKYVAKYNGAGKYQVASTWQDQYVVNLNDQSCSCRFWEITGFPCRHVVCAIWDKIENGENAPHVDEWVHPCYRLSTLKAMYFNKIDPLNGRTMWPKSDCPFTLLPPKHKT</sequence>
<feature type="domain" description="SWIM-type" evidence="6">
    <location>
        <begin position="749"/>
        <end position="781"/>
    </location>
</feature>
<dbReference type="InterPro" id="IPR007527">
    <property type="entry name" value="Znf_SWIM"/>
</dbReference>
<dbReference type="PANTHER" id="PTHR31973">
    <property type="entry name" value="POLYPROTEIN, PUTATIVE-RELATED"/>
    <property type="match status" value="1"/>
</dbReference>
<keyword evidence="1" id="KW-0479">Metal-binding</keyword>
<evidence type="ECO:0000256" key="1">
    <source>
        <dbReference type="ARBA" id="ARBA00022723"/>
    </source>
</evidence>
<dbReference type="AlphaFoldDB" id="A0A9R1X2B6"/>
<gene>
    <name evidence="7" type="ORF">LSAT_V11C800422320</name>
</gene>
<dbReference type="GO" id="GO:0008270">
    <property type="term" value="F:zinc ion binding"/>
    <property type="evidence" value="ECO:0007669"/>
    <property type="project" value="UniProtKB-KW"/>
</dbReference>
<dbReference type="Pfam" id="PF26130">
    <property type="entry name" value="PB1-like"/>
    <property type="match status" value="1"/>
</dbReference>
<evidence type="ECO:0000313" key="8">
    <source>
        <dbReference type="Proteomes" id="UP000235145"/>
    </source>
</evidence>
<proteinExistence type="predicted"/>
<keyword evidence="2 4" id="KW-0863">Zinc-finger</keyword>
<dbReference type="EMBL" id="NBSK02000008">
    <property type="protein sequence ID" value="KAJ0193637.1"/>
    <property type="molecule type" value="Genomic_DNA"/>
</dbReference>
<evidence type="ECO:0000313" key="7">
    <source>
        <dbReference type="EMBL" id="KAJ0193637.1"/>
    </source>
</evidence>